<comment type="caution">
    <text evidence="10">The sequence shown here is derived from an EMBL/GenBank/DDBJ whole genome shotgun (WGS) entry which is preliminary data.</text>
</comment>
<comment type="similarity">
    <text evidence="3">Belongs to the PIGS family.</text>
</comment>
<accession>A0A3L6SKC7</accession>
<dbReference type="PANTHER" id="PTHR21072">
    <property type="entry name" value="GPI TRANSAMIDASE COMPONENT PIG-S"/>
    <property type="match status" value="1"/>
</dbReference>
<dbReference type="AlphaFoldDB" id="A0A3L6SKC7"/>
<evidence type="ECO:0000256" key="5">
    <source>
        <dbReference type="ARBA" id="ARBA00022692"/>
    </source>
</evidence>
<evidence type="ECO:0000256" key="1">
    <source>
        <dbReference type="ARBA" id="ARBA00004477"/>
    </source>
</evidence>
<dbReference type="GO" id="GO:0006506">
    <property type="term" value="P:GPI anchor biosynthetic process"/>
    <property type="evidence" value="ECO:0007669"/>
    <property type="project" value="UniProtKB-UniPathway"/>
</dbReference>
<evidence type="ECO:0000256" key="8">
    <source>
        <dbReference type="ARBA" id="ARBA00023136"/>
    </source>
</evidence>
<evidence type="ECO:0000256" key="2">
    <source>
        <dbReference type="ARBA" id="ARBA00004687"/>
    </source>
</evidence>
<proteinExistence type="inferred from homology"/>
<keyword evidence="7" id="KW-1133">Transmembrane helix</keyword>
<dbReference type="UniPathway" id="UPA00196"/>
<protein>
    <submittedName>
        <fullName evidence="10">Uncharacterized protein</fullName>
    </submittedName>
</protein>
<keyword evidence="11" id="KW-1185">Reference proteome</keyword>
<keyword evidence="8" id="KW-0472">Membrane</keyword>
<dbReference type="InterPro" id="IPR019540">
    <property type="entry name" value="PtdIno-glycan_biosynth_class_S"/>
</dbReference>
<evidence type="ECO:0000256" key="6">
    <source>
        <dbReference type="ARBA" id="ARBA00022824"/>
    </source>
</evidence>
<evidence type="ECO:0000256" key="3">
    <source>
        <dbReference type="ARBA" id="ARBA00005316"/>
    </source>
</evidence>
<gene>
    <name evidence="10" type="ORF">C2845_PM07G31920</name>
</gene>
<evidence type="ECO:0000313" key="11">
    <source>
        <dbReference type="Proteomes" id="UP000275267"/>
    </source>
</evidence>
<dbReference type="GO" id="GO:0016255">
    <property type="term" value="P:attachment of GPI anchor to protein"/>
    <property type="evidence" value="ECO:0007669"/>
    <property type="project" value="InterPro"/>
</dbReference>
<comment type="pathway">
    <text evidence="2">Glycolipid biosynthesis; glycosylphosphatidylinositol-anchor biosynthesis.</text>
</comment>
<keyword evidence="6" id="KW-0256">Endoplasmic reticulum</keyword>
<dbReference type="PANTHER" id="PTHR21072:SF13">
    <property type="entry name" value="GPI TRANSAMIDASE COMPONENT PIG-S"/>
    <property type="match status" value="1"/>
</dbReference>
<keyword evidence="5" id="KW-0812">Transmembrane</keyword>
<comment type="subcellular location">
    <subcellularLocation>
        <location evidence="1">Endoplasmic reticulum membrane</location>
        <topology evidence="1">Multi-pass membrane protein</topology>
    </subcellularLocation>
</comment>
<evidence type="ECO:0000256" key="7">
    <source>
        <dbReference type="ARBA" id="ARBA00022989"/>
    </source>
</evidence>
<dbReference type="OrthoDB" id="28748at2759"/>
<reference evidence="11" key="1">
    <citation type="journal article" date="2019" name="Nat. Commun.">
        <title>The genome of broomcorn millet.</title>
        <authorList>
            <person name="Zou C."/>
            <person name="Miki D."/>
            <person name="Li D."/>
            <person name="Tang Q."/>
            <person name="Xiao L."/>
            <person name="Rajput S."/>
            <person name="Deng P."/>
            <person name="Jia W."/>
            <person name="Huang R."/>
            <person name="Zhang M."/>
            <person name="Sun Y."/>
            <person name="Hu J."/>
            <person name="Fu X."/>
            <person name="Schnable P.S."/>
            <person name="Li F."/>
            <person name="Zhang H."/>
            <person name="Feng B."/>
            <person name="Zhu X."/>
            <person name="Liu R."/>
            <person name="Schnable J.C."/>
            <person name="Zhu J.-K."/>
            <person name="Zhang H."/>
        </authorList>
    </citation>
    <scope>NUCLEOTIDE SEQUENCE [LARGE SCALE GENOMIC DNA]</scope>
</reference>
<dbReference type="EMBL" id="PQIB02000004">
    <property type="protein sequence ID" value="RLN21947.1"/>
    <property type="molecule type" value="Genomic_DNA"/>
</dbReference>
<keyword evidence="9" id="KW-0325">Glycoprotein</keyword>
<evidence type="ECO:0000256" key="4">
    <source>
        <dbReference type="ARBA" id="ARBA00022502"/>
    </source>
</evidence>
<dbReference type="GO" id="GO:0042765">
    <property type="term" value="C:GPI-anchor transamidase complex"/>
    <property type="evidence" value="ECO:0007669"/>
    <property type="project" value="InterPro"/>
</dbReference>
<keyword evidence="4" id="KW-0337">GPI-anchor biosynthesis</keyword>
<sequence length="150" mass="16563">METLEIFIGELRQLFGLKPSYCSQDMDMSAKFVVSEKGFTECLVWPILKAVLDDIQEAALHLGAYECYFYFQLRSLPRMIVIDEIGKQVELSLEASSLAQRNATLGISDSSAANFRTGFPACAAGGNQRAETLQERAKYSAFLASWAASS</sequence>
<organism evidence="10 11">
    <name type="scientific">Panicum miliaceum</name>
    <name type="common">Proso millet</name>
    <name type="synonym">Broomcorn millet</name>
    <dbReference type="NCBI Taxonomy" id="4540"/>
    <lineage>
        <taxon>Eukaryota</taxon>
        <taxon>Viridiplantae</taxon>
        <taxon>Streptophyta</taxon>
        <taxon>Embryophyta</taxon>
        <taxon>Tracheophyta</taxon>
        <taxon>Spermatophyta</taxon>
        <taxon>Magnoliopsida</taxon>
        <taxon>Liliopsida</taxon>
        <taxon>Poales</taxon>
        <taxon>Poaceae</taxon>
        <taxon>PACMAD clade</taxon>
        <taxon>Panicoideae</taxon>
        <taxon>Panicodae</taxon>
        <taxon>Paniceae</taxon>
        <taxon>Panicinae</taxon>
        <taxon>Panicum</taxon>
        <taxon>Panicum sect. Panicum</taxon>
    </lineage>
</organism>
<dbReference type="STRING" id="4540.A0A3L6SKC7"/>
<dbReference type="Proteomes" id="UP000275267">
    <property type="component" value="Unassembled WGS sequence"/>
</dbReference>
<evidence type="ECO:0000313" key="10">
    <source>
        <dbReference type="EMBL" id="RLN21947.1"/>
    </source>
</evidence>
<evidence type="ECO:0000256" key="9">
    <source>
        <dbReference type="ARBA" id="ARBA00023180"/>
    </source>
</evidence>
<name>A0A3L6SKC7_PANMI</name>